<evidence type="ECO:0000313" key="1">
    <source>
        <dbReference type="EMBL" id="WVN87365.1"/>
    </source>
</evidence>
<evidence type="ECO:0000313" key="2">
    <source>
        <dbReference type="Proteomes" id="UP000094043"/>
    </source>
</evidence>
<sequence>MTFRIQVLAEALMRVPSSSFTRTTLVSAVRSLRPEVSDPEGVVDTVFGSGQVGPVQDLVNAWEKVGKSMMAGEGEGKDRKGYAEILSRRLSFSSQVGEHLVEAYANLTTPQNTHNLPLPLSSIRTLLSSLPSPPAMYAPPGAPNLPNLSQLLNLPGLQNLPLLRLNPFGPLAYAWRIADETVYLATDKYLSTNHDKGRDLKRGYWNEPVGFGPEWYGERLGLALVYLAAESHLLQPYSKIQSQTGQNPHFPAALESLQTNLERYKSVVGLIEGTEENVGDAMGFMDYIVRSLYGLKTSRYW</sequence>
<reference evidence="1" key="2">
    <citation type="journal article" date="2022" name="Elife">
        <title>Obligate sexual reproduction of a homothallic fungus closely related to the Cryptococcus pathogenic species complex.</title>
        <authorList>
            <person name="Passer A.R."/>
            <person name="Clancey S.A."/>
            <person name="Shea T."/>
            <person name="David-Palma M."/>
            <person name="Averette A.F."/>
            <person name="Boekhout T."/>
            <person name="Porcel B.M."/>
            <person name="Nowrousian M."/>
            <person name="Cuomo C.A."/>
            <person name="Sun S."/>
            <person name="Heitman J."/>
            <person name="Coelho M.A."/>
        </authorList>
    </citation>
    <scope>NUCLEOTIDE SEQUENCE</scope>
    <source>
        <strain evidence="1">CBS 7841</strain>
    </source>
</reference>
<dbReference type="AlphaFoldDB" id="A0A1E3IDJ1"/>
<name>A0A1E3IDJ1_9TREE</name>
<accession>A0A1E3IDJ1</accession>
<gene>
    <name evidence="1" type="ORF">L203_102543</name>
</gene>
<dbReference type="Proteomes" id="UP000094043">
    <property type="component" value="Chromosome 3"/>
</dbReference>
<reference evidence="1" key="3">
    <citation type="submission" date="2024-01" db="EMBL/GenBank/DDBJ databases">
        <authorList>
            <person name="Coelho M.A."/>
            <person name="David-Palma M."/>
            <person name="Shea T."/>
            <person name="Sun S."/>
            <person name="Cuomo C.A."/>
            <person name="Heitman J."/>
        </authorList>
    </citation>
    <scope>NUCLEOTIDE SEQUENCE</scope>
    <source>
        <strain evidence="1">CBS 7841</strain>
    </source>
</reference>
<dbReference type="EMBL" id="CP143786">
    <property type="protein sequence ID" value="WVN87365.1"/>
    <property type="molecule type" value="Genomic_DNA"/>
</dbReference>
<dbReference type="VEuPathDB" id="FungiDB:L203_03904"/>
<dbReference type="OrthoDB" id="619536at2759"/>
<reference evidence="1" key="1">
    <citation type="submission" date="2016-06" db="EMBL/GenBank/DDBJ databases">
        <authorList>
            <person name="Cuomo C."/>
            <person name="Litvintseva A."/>
            <person name="Heitman J."/>
            <person name="Chen Y."/>
            <person name="Sun S."/>
            <person name="Springer D."/>
            <person name="Dromer F."/>
            <person name="Young S."/>
            <person name="Zeng Q."/>
            <person name="Chapman S."/>
            <person name="Gujja S."/>
            <person name="Saif S."/>
            <person name="Birren B."/>
        </authorList>
    </citation>
    <scope>NUCLEOTIDE SEQUENCE</scope>
    <source>
        <strain evidence="1">CBS 7841</strain>
    </source>
</reference>
<keyword evidence="2" id="KW-1185">Reference proteome</keyword>
<dbReference type="RefSeq" id="XP_066068065.1">
    <property type="nucleotide sequence ID" value="XM_066211968.1"/>
</dbReference>
<dbReference type="KEGG" id="cdep:91086755"/>
<proteinExistence type="predicted"/>
<dbReference type="GeneID" id="91086755"/>
<protein>
    <submittedName>
        <fullName evidence="1">Uncharacterized protein</fullName>
    </submittedName>
</protein>
<organism evidence="1 2">
    <name type="scientific">Cryptococcus depauperatus CBS 7841</name>
    <dbReference type="NCBI Taxonomy" id="1295531"/>
    <lineage>
        <taxon>Eukaryota</taxon>
        <taxon>Fungi</taxon>
        <taxon>Dikarya</taxon>
        <taxon>Basidiomycota</taxon>
        <taxon>Agaricomycotina</taxon>
        <taxon>Tremellomycetes</taxon>
        <taxon>Tremellales</taxon>
        <taxon>Cryptococcaceae</taxon>
        <taxon>Cryptococcus</taxon>
    </lineage>
</organism>